<protein>
    <submittedName>
        <fullName evidence="3">Uncharacterized protein</fullName>
    </submittedName>
</protein>
<dbReference type="EMBL" id="OQ908868">
    <property type="protein sequence ID" value="WMP11774.1"/>
    <property type="molecule type" value="Genomic_DNA"/>
</dbReference>
<evidence type="ECO:0000256" key="1">
    <source>
        <dbReference type="SAM" id="Phobius"/>
    </source>
</evidence>
<dbReference type="EMBL" id="OQ908869">
    <property type="protein sequence ID" value="WMP11985.1"/>
    <property type="molecule type" value="Genomic_DNA"/>
</dbReference>
<name>A0AA51NEM9_9FLOR</name>
<accession>A0AA51NEM9</accession>
<sequence>MNKLNFVYYNYNSQHSIYPYLILFIFVIAYSLNFLC</sequence>
<keyword evidence="1" id="KW-0812">Transmembrane</keyword>
<gene>
    <name evidence="3" type="primary">orf905</name>
</gene>
<feature type="transmembrane region" description="Helical" evidence="1">
    <location>
        <begin position="17"/>
        <end position="35"/>
    </location>
</feature>
<keyword evidence="3" id="KW-0934">Plastid</keyword>
<reference evidence="3" key="1">
    <citation type="journal article" date="2023" name="J. Phycol.">
        <title>Gene-rich plastid genomes of two parasitic red algal species, Laurencia australis and L. verruciformis (Rhodomelaceae, Ceramiales), and a taxonomic revision of Janczewskia.</title>
        <authorList>
            <person name="Preuss M."/>
            <person name="Diaz-Tapia P."/>
            <person name="Verbruggen H."/>
            <person name="Zuccarello G.C."/>
        </authorList>
    </citation>
    <scope>NUCLEOTIDE SEQUENCE</scope>
    <source>
        <strain evidence="2">B1P</strain>
        <strain evidence="3">B2P</strain>
    </source>
</reference>
<geneLocation type="chloroplast" evidence="3"/>
<proteinExistence type="predicted"/>
<dbReference type="AlphaFoldDB" id="A0AA51NEM9"/>
<keyword evidence="1" id="KW-0472">Membrane</keyword>
<evidence type="ECO:0000313" key="2">
    <source>
        <dbReference type="EMBL" id="WMP11774.1"/>
    </source>
</evidence>
<keyword evidence="3" id="KW-0150">Chloroplast</keyword>
<evidence type="ECO:0000313" key="3">
    <source>
        <dbReference type="EMBL" id="WMP11985.1"/>
    </source>
</evidence>
<organism evidence="3">
    <name type="scientific">Laurencia australis</name>
    <dbReference type="NCBI Taxonomy" id="3073067"/>
    <lineage>
        <taxon>Eukaryota</taxon>
        <taxon>Rhodophyta</taxon>
        <taxon>Florideophyceae</taxon>
        <taxon>Rhodymeniophycidae</taxon>
        <taxon>Ceramiales</taxon>
        <taxon>Rhodomelaceae</taxon>
        <taxon>Laurencieae</taxon>
        <taxon>Laurencia</taxon>
    </lineage>
</organism>
<keyword evidence="1" id="KW-1133">Transmembrane helix</keyword>